<evidence type="ECO:0000256" key="1">
    <source>
        <dbReference type="SAM" id="Phobius"/>
    </source>
</evidence>
<keyword evidence="1" id="KW-1133">Transmembrane helix</keyword>
<dbReference type="EMBL" id="VKKG01000001">
    <property type="protein sequence ID" value="TRY19527.1"/>
    <property type="molecule type" value="Genomic_DNA"/>
</dbReference>
<feature type="transmembrane region" description="Helical" evidence="1">
    <location>
        <begin position="192"/>
        <end position="215"/>
    </location>
</feature>
<name>A0A553K4A2_9ACTN</name>
<dbReference type="RefSeq" id="WP_143936616.1">
    <property type="nucleotide sequence ID" value="NZ_VKKG01000001.1"/>
</dbReference>
<evidence type="ECO:0000313" key="3">
    <source>
        <dbReference type="Proteomes" id="UP000317638"/>
    </source>
</evidence>
<feature type="transmembrane region" description="Helical" evidence="1">
    <location>
        <begin position="149"/>
        <end position="172"/>
    </location>
</feature>
<reference evidence="2 3" key="1">
    <citation type="submission" date="2019-07" db="EMBL/GenBank/DDBJ databases">
        <authorList>
            <person name="Zhou L.-Y."/>
        </authorList>
    </citation>
    <scope>NUCLEOTIDE SEQUENCE [LARGE SCALE GENOMIC DNA]</scope>
    <source>
        <strain evidence="2 3">YIM 101269</strain>
    </source>
</reference>
<keyword evidence="1" id="KW-0472">Membrane</keyword>
<keyword evidence="1" id="KW-0812">Transmembrane</keyword>
<feature type="transmembrane region" description="Helical" evidence="1">
    <location>
        <begin position="240"/>
        <end position="259"/>
    </location>
</feature>
<gene>
    <name evidence="2" type="ORF">FOJ82_01080</name>
</gene>
<dbReference type="Proteomes" id="UP000317638">
    <property type="component" value="Unassembled WGS sequence"/>
</dbReference>
<proteinExistence type="predicted"/>
<sequence>MVGKLIKHEAIRTRGMLATVFGAATLLAVMGALLAATQWPVVAQFGLVVSVLGAVGVVPATQLALAFDYWQTGYRRIGYFTQTLPVKGSTIYWAKLAWGTLVVVASVALALLLGAITFMGNAGSLGHAPLDLFSMVGQWWTDMAAVMPWWGWMAAPPALLLLATFNLLQYYFAASVGSEKRFGSLGLGGPVLVWFVLYVVLQIVLIGFMLIPIGLGVEGGALALVSENYLAMVLDGADPATVPIGFLPGFLVAAAVLVWRTVVSWNGKVSLV</sequence>
<feature type="transmembrane region" description="Helical" evidence="1">
    <location>
        <begin position="96"/>
        <end position="119"/>
    </location>
</feature>
<dbReference type="OrthoDB" id="4399269at2"/>
<organism evidence="2 3">
    <name type="scientific">Tessaracoccus rhinocerotis</name>
    <dbReference type="NCBI Taxonomy" id="1689449"/>
    <lineage>
        <taxon>Bacteria</taxon>
        <taxon>Bacillati</taxon>
        <taxon>Actinomycetota</taxon>
        <taxon>Actinomycetes</taxon>
        <taxon>Propionibacteriales</taxon>
        <taxon>Propionibacteriaceae</taxon>
        <taxon>Tessaracoccus</taxon>
    </lineage>
</organism>
<comment type="caution">
    <text evidence="2">The sequence shown here is derived from an EMBL/GenBank/DDBJ whole genome shotgun (WGS) entry which is preliminary data.</text>
</comment>
<feature type="transmembrane region" description="Helical" evidence="1">
    <location>
        <begin position="45"/>
        <end position="67"/>
    </location>
</feature>
<evidence type="ECO:0000313" key="2">
    <source>
        <dbReference type="EMBL" id="TRY19527.1"/>
    </source>
</evidence>
<dbReference type="AlphaFoldDB" id="A0A553K4A2"/>
<protein>
    <submittedName>
        <fullName evidence="2">Uncharacterized protein</fullName>
    </submittedName>
</protein>
<accession>A0A553K4A2</accession>
<keyword evidence="3" id="KW-1185">Reference proteome</keyword>